<dbReference type="SUPFAM" id="SSF55729">
    <property type="entry name" value="Acyl-CoA N-acyltransferases (Nat)"/>
    <property type="match status" value="1"/>
</dbReference>
<evidence type="ECO:0000313" key="3">
    <source>
        <dbReference type="Proteomes" id="UP000822142"/>
    </source>
</evidence>
<dbReference type="EMBL" id="JAAITA010000013">
    <property type="protein sequence ID" value="NSJ86596.1"/>
    <property type="molecule type" value="Genomic_DNA"/>
</dbReference>
<proteinExistence type="predicted"/>
<feature type="domain" description="N-acetyltransferase" evidence="1">
    <location>
        <begin position="5"/>
        <end position="204"/>
    </location>
</feature>
<protein>
    <submittedName>
        <fullName evidence="2">GNAT family N-acetyltransferase</fullName>
    </submittedName>
</protein>
<name>A0ABX2I808_BLAHA</name>
<dbReference type="Pfam" id="PF00583">
    <property type="entry name" value="Acetyltransf_1"/>
    <property type="match status" value="1"/>
</dbReference>
<organism evidence="2 3">
    <name type="scientific">Blautia hansenii</name>
    <name type="common">Ruminococcus hansenii</name>
    <dbReference type="NCBI Taxonomy" id="1322"/>
    <lineage>
        <taxon>Bacteria</taxon>
        <taxon>Bacillati</taxon>
        <taxon>Bacillota</taxon>
        <taxon>Clostridia</taxon>
        <taxon>Lachnospirales</taxon>
        <taxon>Lachnospiraceae</taxon>
        <taxon>Blautia</taxon>
    </lineage>
</organism>
<reference evidence="2 3" key="1">
    <citation type="journal article" date="2020" name="Cell Host Microbe">
        <title>Functional and Genomic Variation between Human-Derived Isolates of Lachnospiraceae Reveals Inter- and Intra-Species Diversity.</title>
        <authorList>
            <person name="Sorbara M.T."/>
            <person name="Littmann E.R."/>
            <person name="Fontana E."/>
            <person name="Moody T.U."/>
            <person name="Kohout C.E."/>
            <person name="Gjonbalaj M."/>
            <person name="Eaton V."/>
            <person name="Seok R."/>
            <person name="Leiner I.M."/>
            <person name="Pamer E.G."/>
        </authorList>
    </citation>
    <scope>NUCLEOTIDE SEQUENCE [LARGE SCALE GENOMIC DNA]</scope>
    <source>
        <strain evidence="2 3">MSK.15.26</strain>
    </source>
</reference>
<sequence>MNEQIILREYQKTDHQALENIVREAWKYDRFCSPKTAAKMAKVYLSSCLTNQTFTKVAEINGEPVGIIMGKDIENHKCRLSLRMKWLKSIVSLYISKEGREISKIFAAVQGIDKALLSACKEKYKGELAFFAISEKCRGKGLGKKLFQTVVDYMKSQDISNFYLFTDTSCNYPFYEHMGLTRRCEKKQIIDIKGEKGDMTFFIYDYQIGEKKVQ</sequence>
<dbReference type="Proteomes" id="UP000822142">
    <property type="component" value="Unassembled WGS sequence"/>
</dbReference>
<evidence type="ECO:0000313" key="2">
    <source>
        <dbReference type="EMBL" id="NSJ86596.1"/>
    </source>
</evidence>
<keyword evidence="3" id="KW-1185">Reference proteome</keyword>
<dbReference type="RefSeq" id="WP_173749607.1">
    <property type="nucleotide sequence ID" value="NZ_JAAITA010000013.1"/>
</dbReference>
<dbReference type="InterPro" id="IPR000182">
    <property type="entry name" value="GNAT_dom"/>
</dbReference>
<accession>A0ABX2I808</accession>
<dbReference type="CDD" id="cd04301">
    <property type="entry name" value="NAT_SF"/>
    <property type="match status" value="1"/>
</dbReference>
<gene>
    <name evidence="2" type="ORF">G5A70_10540</name>
</gene>
<dbReference type="Gene3D" id="3.40.630.30">
    <property type="match status" value="1"/>
</dbReference>
<comment type="caution">
    <text evidence="2">The sequence shown here is derived from an EMBL/GenBank/DDBJ whole genome shotgun (WGS) entry which is preliminary data.</text>
</comment>
<dbReference type="PROSITE" id="PS51186">
    <property type="entry name" value="GNAT"/>
    <property type="match status" value="1"/>
</dbReference>
<dbReference type="InterPro" id="IPR016181">
    <property type="entry name" value="Acyl_CoA_acyltransferase"/>
</dbReference>
<evidence type="ECO:0000259" key="1">
    <source>
        <dbReference type="PROSITE" id="PS51186"/>
    </source>
</evidence>